<evidence type="ECO:0000256" key="8">
    <source>
        <dbReference type="PIRSR" id="PIRSR602481-2"/>
    </source>
</evidence>
<evidence type="ECO:0000313" key="10">
    <source>
        <dbReference type="Proteomes" id="UP000014155"/>
    </source>
</evidence>
<dbReference type="GO" id="GO:0000976">
    <property type="term" value="F:transcription cis-regulatory region binding"/>
    <property type="evidence" value="ECO:0007669"/>
    <property type="project" value="TreeGrafter"/>
</dbReference>
<feature type="binding site" evidence="7">
    <location>
        <position position="131"/>
    </location>
    <ligand>
        <name>Zn(2+)</name>
        <dbReference type="ChEBI" id="CHEBI:29105"/>
    </ligand>
</feature>
<dbReference type="Gene3D" id="1.10.10.10">
    <property type="entry name" value="Winged helix-like DNA-binding domain superfamily/Winged helix DNA-binding domain"/>
    <property type="match status" value="1"/>
</dbReference>
<keyword evidence="5" id="KW-0238">DNA-binding</keyword>
<dbReference type="eggNOG" id="COG0735">
    <property type="taxonomic scope" value="Bacteria"/>
</dbReference>
<dbReference type="GO" id="GO:0003700">
    <property type="term" value="F:DNA-binding transcription factor activity"/>
    <property type="evidence" value="ECO:0007669"/>
    <property type="project" value="InterPro"/>
</dbReference>
<comment type="cofactor">
    <cofactor evidence="8">
        <name>Mn(2+)</name>
        <dbReference type="ChEBI" id="CHEBI:29035"/>
    </cofactor>
    <cofactor evidence="8">
        <name>Fe(2+)</name>
        <dbReference type="ChEBI" id="CHEBI:29033"/>
    </cofactor>
    <text evidence="8">Binds 1 Mn(2+) or Fe(2+) ion per subunit.</text>
</comment>
<evidence type="ECO:0000256" key="3">
    <source>
        <dbReference type="ARBA" id="ARBA00022833"/>
    </source>
</evidence>
<comment type="cofactor">
    <cofactor evidence="7">
        <name>Zn(2+)</name>
        <dbReference type="ChEBI" id="CHEBI:29105"/>
    </cofactor>
    <text evidence="7">Binds 1 zinc ion per subunit.</text>
</comment>
<dbReference type="GO" id="GO:1900376">
    <property type="term" value="P:regulation of secondary metabolite biosynthetic process"/>
    <property type="evidence" value="ECO:0007669"/>
    <property type="project" value="TreeGrafter"/>
</dbReference>
<evidence type="ECO:0000313" key="9">
    <source>
        <dbReference type="EMBL" id="EMS72767.1"/>
    </source>
</evidence>
<dbReference type="AlphaFoldDB" id="S0FLI7"/>
<keyword evidence="2" id="KW-0678">Repressor</keyword>
<feature type="binding site" evidence="7">
    <location>
        <position position="92"/>
    </location>
    <ligand>
        <name>Zn(2+)</name>
        <dbReference type="ChEBI" id="CHEBI:29105"/>
    </ligand>
</feature>
<feature type="binding site" evidence="8">
    <location>
        <position position="107"/>
    </location>
    <ligand>
        <name>Fe cation</name>
        <dbReference type="ChEBI" id="CHEBI:24875"/>
    </ligand>
</feature>
<dbReference type="STRING" id="1195236.CTER_1268"/>
<dbReference type="CDD" id="cd07153">
    <property type="entry name" value="Fur_like"/>
    <property type="match status" value="1"/>
</dbReference>
<dbReference type="InterPro" id="IPR043135">
    <property type="entry name" value="Fur_C"/>
</dbReference>
<feature type="binding site" evidence="7">
    <location>
        <position position="95"/>
    </location>
    <ligand>
        <name>Zn(2+)</name>
        <dbReference type="ChEBI" id="CHEBI:29105"/>
    </ligand>
</feature>
<evidence type="ECO:0000256" key="7">
    <source>
        <dbReference type="PIRSR" id="PIRSR602481-1"/>
    </source>
</evidence>
<dbReference type="GO" id="GO:0045892">
    <property type="term" value="P:negative regulation of DNA-templated transcription"/>
    <property type="evidence" value="ECO:0007669"/>
    <property type="project" value="TreeGrafter"/>
</dbReference>
<evidence type="ECO:0000256" key="2">
    <source>
        <dbReference type="ARBA" id="ARBA00022491"/>
    </source>
</evidence>
<dbReference type="Proteomes" id="UP000014155">
    <property type="component" value="Unassembled WGS sequence"/>
</dbReference>
<keyword evidence="4" id="KW-0805">Transcription regulation</keyword>
<organism evidence="9 10">
    <name type="scientific">Ruminiclostridium cellobioparum subsp. termitidis CT1112</name>
    <dbReference type="NCBI Taxonomy" id="1195236"/>
    <lineage>
        <taxon>Bacteria</taxon>
        <taxon>Bacillati</taxon>
        <taxon>Bacillota</taxon>
        <taxon>Clostridia</taxon>
        <taxon>Eubacteriales</taxon>
        <taxon>Oscillospiraceae</taxon>
        <taxon>Ruminiclostridium</taxon>
    </lineage>
</organism>
<feature type="binding site" evidence="8">
    <location>
        <position position="123"/>
    </location>
    <ligand>
        <name>Fe cation</name>
        <dbReference type="ChEBI" id="CHEBI:24875"/>
    </ligand>
</feature>
<keyword evidence="6" id="KW-0804">Transcription</keyword>
<evidence type="ECO:0000256" key="5">
    <source>
        <dbReference type="ARBA" id="ARBA00023125"/>
    </source>
</evidence>
<keyword evidence="3 7" id="KW-0862">Zinc</keyword>
<dbReference type="PATRIC" id="fig|1195236.3.peg.1581"/>
<evidence type="ECO:0000256" key="6">
    <source>
        <dbReference type="ARBA" id="ARBA00023163"/>
    </source>
</evidence>
<feature type="binding site" evidence="7">
    <location>
        <position position="134"/>
    </location>
    <ligand>
        <name>Zn(2+)</name>
        <dbReference type="ChEBI" id="CHEBI:29105"/>
    </ligand>
</feature>
<comment type="caution">
    <text evidence="9">The sequence shown here is derived from an EMBL/GenBank/DDBJ whole genome shotgun (WGS) entry which is preliminary data.</text>
</comment>
<sequence length="138" mass="15998">MEKAQNNWPAGIKRTRQRESVLSVLENSKSPLTAMDICSQMENGRDAAWLSTVYRILELFIKKGVVIKTNVMNNEMAVYELNRFKHKHYAVCMNCHKIIEMDNCPMEKFIPKLEDKDFHVMGHNLEVFGFCKDCNPNG</sequence>
<gene>
    <name evidence="9" type="ORF">CTER_1268</name>
</gene>
<feature type="binding site" evidence="8">
    <location>
        <position position="86"/>
    </location>
    <ligand>
        <name>Fe cation</name>
        <dbReference type="ChEBI" id="CHEBI:24875"/>
    </ligand>
</feature>
<dbReference type="PANTHER" id="PTHR33202">
    <property type="entry name" value="ZINC UPTAKE REGULATION PROTEIN"/>
    <property type="match status" value="1"/>
</dbReference>
<name>S0FLI7_RUMCE</name>
<evidence type="ECO:0000256" key="4">
    <source>
        <dbReference type="ARBA" id="ARBA00023015"/>
    </source>
</evidence>
<dbReference type="Pfam" id="PF01475">
    <property type="entry name" value="FUR"/>
    <property type="match status" value="1"/>
</dbReference>
<dbReference type="GO" id="GO:0008270">
    <property type="term" value="F:zinc ion binding"/>
    <property type="evidence" value="ECO:0007669"/>
    <property type="project" value="TreeGrafter"/>
</dbReference>
<keyword evidence="10" id="KW-1185">Reference proteome</keyword>
<comment type="similarity">
    <text evidence="1">Belongs to the Fur family.</text>
</comment>
<dbReference type="EMBL" id="AORV01000026">
    <property type="protein sequence ID" value="EMS72767.1"/>
    <property type="molecule type" value="Genomic_DNA"/>
</dbReference>
<dbReference type="InterPro" id="IPR002481">
    <property type="entry name" value="FUR"/>
</dbReference>
<dbReference type="Gene3D" id="3.30.1490.190">
    <property type="match status" value="1"/>
</dbReference>
<keyword evidence="8" id="KW-0408">Iron</keyword>
<protein>
    <submittedName>
        <fullName evidence="9">Fe2+/Zn2+ uptake regulation protein</fullName>
    </submittedName>
</protein>
<dbReference type="SUPFAM" id="SSF46785">
    <property type="entry name" value="Winged helix' DNA-binding domain"/>
    <property type="match status" value="1"/>
</dbReference>
<keyword evidence="7" id="KW-0479">Metal-binding</keyword>
<dbReference type="InterPro" id="IPR036390">
    <property type="entry name" value="WH_DNA-bd_sf"/>
</dbReference>
<evidence type="ECO:0000256" key="1">
    <source>
        <dbReference type="ARBA" id="ARBA00007957"/>
    </source>
</evidence>
<proteinExistence type="inferred from homology"/>
<reference evidence="9 10" key="1">
    <citation type="journal article" date="2013" name="Genome Announc.">
        <title>Draft Genome Sequence of the Cellulolytic, Mesophilic, Anaerobic Bacterium Clostridium termitidis Strain CT1112 (DSM 5398).</title>
        <authorList>
            <person name="Lal S."/>
            <person name="Ramachandran U."/>
            <person name="Zhang X."/>
            <person name="Munir R."/>
            <person name="Sparling R."/>
            <person name="Levin D.B."/>
        </authorList>
    </citation>
    <scope>NUCLEOTIDE SEQUENCE [LARGE SCALE GENOMIC DNA]</scope>
    <source>
        <strain evidence="9 10">CT1112</strain>
    </source>
</reference>
<dbReference type="PANTHER" id="PTHR33202:SF19">
    <property type="entry name" value="FERRIC UPTAKE REGULATION PROTEIN"/>
    <property type="match status" value="1"/>
</dbReference>
<dbReference type="RefSeq" id="WP_004625032.1">
    <property type="nucleotide sequence ID" value="NZ_AORV01000026.1"/>
</dbReference>
<dbReference type="InterPro" id="IPR036388">
    <property type="entry name" value="WH-like_DNA-bd_sf"/>
</dbReference>
<accession>S0FLI7</accession>